<dbReference type="RefSeq" id="WP_102643760.1">
    <property type="nucleotide sequence ID" value="NZ_PNYA01000002.1"/>
</dbReference>
<name>A0A2N7W0Z5_9BURK</name>
<proteinExistence type="predicted"/>
<dbReference type="AlphaFoldDB" id="A0A2N7W0Z5"/>
<sequence>MTTHSTPALKIIGAAHIEKWLDANPHRVFELVEQVYLDHAHGRALNPDSYFLRFADSDRNRIIALPAVLEDERPIAGIKWVSSFPDNVLQGRDRASAMLVLNDRRTGYPLACLEGSLISTARTAASAAVGAQRLHPTPGRIERLAVVGCGVVAYRTVRMLAALGWRIGELAVHDLSDERAHLFLDKCAAIGLTGAVHEAGSALRGSGMILFATSAVTPGDYAPAWFEHAPTVLHLSLRDLAPEIVLAAQNVADDVSHCLKANTSLDVAARQAGHHDFIDGGIADAIEGRITPDPRRTRIYSPFGMGVLDLSVARDILEAAGPGDALVVGDFFPRPYQAMAGTPA</sequence>
<organism evidence="1 2">
    <name type="scientific">Trinickia dabaoshanensis</name>
    <dbReference type="NCBI Taxonomy" id="564714"/>
    <lineage>
        <taxon>Bacteria</taxon>
        <taxon>Pseudomonadati</taxon>
        <taxon>Pseudomonadota</taxon>
        <taxon>Betaproteobacteria</taxon>
        <taxon>Burkholderiales</taxon>
        <taxon>Burkholderiaceae</taxon>
        <taxon>Trinickia</taxon>
    </lineage>
</organism>
<gene>
    <name evidence="1" type="ORF">C0Z18_02295</name>
</gene>
<evidence type="ECO:0000313" key="2">
    <source>
        <dbReference type="Proteomes" id="UP000235616"/>
    </source>
</evidence>
<dbReference type="PIRSF" id="PIRSF001439">
    <property type="entry name" value="CryM"/>
    <property type="match status" value="1"/>
</dbReference>
<dbReference type="InterPro" id="IPR023401">
    <property type="entry name" value="ODC_N"/>
</dbReference>
<dbReference type="Gene3D" id="3.30.1780.10">
    <property type="entry name" value="ornithine cyclodeaminase, domain 1"/>
    <property type="match status" value="1"/>
</dbReference>
<accession>A0A2N7W0Z5</accession>
<dbReference type="InterPro" id="IPR023866">
    <property type="entry name" value="SbnB"/>
</dbReference>
<dbReference type="Pfam" id="PF02423">
    <property type="entry name" value="OCD_Mu_crystall"/>
    <property type="match status" value="1"/>
</dbReference>
<dbReference type="InterPro" id="IPR036291">
    <property type="entry name" value="NAD(P)-bd_dom_sf"/>
</dbReference>
<dbReference type="GO" id="GO:0016639">
    <property type="term" value="F:oxidoreductase activity, acting on the CH-NH2 group of donors, NAD or NADP as acceptor"/>
    <property type="evidence" value="ECO:0007669"/>
    <property type="project" value="InterPro"/>
</dbReference>
<dbReference type="InterPro" id="IPR003462">
    <property type="entry name" value="ODC_Mu_crystall"/>
</dbReference>
<dbReference type="PANTHER" id="PTHR13812">
    <property type="entry name" value="KETIMINE REDUCTASE MU-CRYSTALLIN"/>
    <property type="match status" value="1"/>
</dbReference>
<dbReference type="EMBL" id="PNYA01000002">
    <property type="protein sequence ID" value="PMS23070.1"/>
    <property type="molecule type" value="Genomic_DNA"/>
</dbReference>
<keyword evidence="2" id="KW-1185">Reference proteome</keyword>
<evidence type="ECO:0000313" key="1">
    <source>
        <dbReference type="EMBL" id="PMS23070.1"/>
    </source>
</evidence>
<protein>
    <submittedName>
        <fullName evidence="1">2,3-diaminopropionate biosynthesis protein SbnB</fullName>
    </submittedName>
</protein>
<dbReference type="Proteomes" id="UP000235616">
    <property type="component" value="Unassembled WGS sequence"/>
</dbReference>
<dbReference type="GO" id="GO:0019290">
    <property type="term" value="P:siderophore biosynthetic process"/>
    <property type="evidence" value="ECO:0007669"/>
    <property type="project" value="InterPro"/>
</dbReference>
<dbReference type="PANTHER" id="PTHR13812:SF19">
    <property type="entry name" value="KETIMINE REDUCTASE MU-CRYSTALLIN"/>
    <property type="match status" value="1"/>
</dbReference>
<dbReference type="SUPFAM" id="SSF51735">
    <property type="entry name" value="NAD(P)-binding Rossmann-fold domains"/>
    <property type="match status" value="1"/>
</dbReference>
<dbReference type="OrthoDB" id="5495968at2"/>
<dbReference type="GO" id="GO:0005737">
    <property type="term" value="C:cytoplasm"/>
    <property type="evidence" value="ECO:0007669"/>
    <property type="project" value="TreeGrafter"/>
</dbReference>
<comment type="caution">
    <text evidence="1">The sequence shown here is derived from an EMBL/GenBank/DDBJ whole genome shotgun (WGS) entry which is preliminary data.</text>
</comment>
<dbReference type="Gene3D" id="3.40.50.720">
    <property type="entry name" value="NAD(P)-binding Rossmann-like Domain"/>
    <property type="match status" value="1"/>
</dbReference>
<dbReference type="NCBIfam" id="TIGR03944">
    <property type="entry name" value="dehyd_SbnB_fam"/>
    <property type="match status" value="1"/>
</dbReference>
<reference evidence="1 2" key="1">
    <citation type="submission" date="2018-01" db="EMBL/GenBank/DDBJ databases">
        <title>Whole genome analyses suggest that Burkholderia sensu lato contains two further novel genera in the rhizoxinica-symbiotica group Mycetohabitans gen. nov., and Trinickia gen. nov.: implications for the evolution of diazotrophy and nodulation in the Burkholderiaceae.</title>
        <authorList>
            <person name="Estrada-de los Santos P."/>
            <person name="Palmer M."/>
            <person name="Chavez-Ramirez B."/>
            <person name="Beukes C."/>
            <person name="Steenkamp E.T."/>
            <person name="Hirsch A.M."/>
            <person name="Manyaka P."/>
            <person name="Maluk M."/>
            <person name="Lafos M."/>
            <person name="Crook M."/>
            <person name="Gross E."/>
            <person name="Simon M.F."/>
            <person name="Bueno dos Reis Junior F."/>
            <person name="Poole P.S."/>
            <person name="Venter S.N."/>
            <person name="James E.K."/>
        </authorList>
    </citation>
    <scope>NUCLEOTIDE SEQUENCE [LARGE SCALE GENOMIC DNA]</scope>
    <source>
        <strain evidence="1 2">GIMN1.004</strain>
    </source>
</reference>